<dbReference type="Gene3D" id="1.10.238.10">
    <property type="entry name" value="EF-hand"/>
    <property type="match status" value="1"/>
</dbReference>
<dbReference type="InterPro" id="IPR025663">
    <property type="entry name" value="AKAP_28"/>
</dbReference>
<feature type="compositionally biased region" description="Acidic residues" evidence="1">
    <location>
        <begin position="170"/>
        <end position="180"/>
    </location>
</feature>
<dbReference type="AlphaFoldDB" id="A0A0G4I5T7"/>
<dbReference type="EMBL" id="CDMZ01005226">
    <property type="protein sequence ID" value="CEM52328.1"/>
    <property type="molecule type" value="Genomic_DNA"/>
</dbReference>
<evidence type="ECO:0008006" key="3">
    <source>
        <dbReference type="Google" id="ProtNLM"/>
    </source>
</evidence>
<dbReference type="SUPFAM" id="SSF47473">
    <property type="entry name" value="EF-hand"/>
    <property type="match status" value="1"/>
</dbReference>
<feature type="compositionally biased region" description="Acidic residues" evidence="1">
    <location>
        <begin position="129"/>
        <end position="143"/>
    </location>
</feature>
<feature type="region of interest" description="Disordered" evidence="1">
    <location>
        <begin position="657"/>
        <end position="677"/>
    </location>
</feature>
<name>A0A0G4I5T7_9ALVE</name>
<dbReference type="Pfam" id="PF14469">
    <property type="entry name" value="AKAP28"/>
    <property type="match status" value="1"/>
</dbReference>
<evidence type="ECO:0000313" key="2">
    <source>
        <dbReference type="EMBL" id="CEM52328.1"/>
    </source>
</evidence>
<accession>A0A0G4I5T7</accession>
<gene>
    <name evidence="2" type="ORF">Cvel_11231</name>
</gene>
<dbReference type="PhylomeDB" id="A0A0G4I5T7"/>
<proteinExistence type="predicted"/>
<protein>
    <recommendedName>
        <fullName evidence="3">EF-hand domain-containing protein</fullName>
    </recommendedName>
</protein>
<dbReference type="VEuPathDB" id="CryptoDB:Cvel_11231"/>
<feature type="compositionally biased region" description="Basic and acidic residues" evidence="1">
    <location>
        <begin position="144"/>
        <end position="169"/>
    </location>
</feature>
<feature type="region of interest" description="Disordered" evidence="1">
    <location>
        <begin position="499"/>
        <end position="528"/>
    </location>
</feature>
<reference evidence="2" key="1">
    <citation type="submission" date="2014-11" db="EMBL/GenBank/DDBJ databases">
        <authorList>
            <person name="Otto D Thomas"/>
            <person name="Naeem Raeece"/>
        </authorList>
    </citation>
    <scope>NUCLEOTIDE SEQUENCE</scope>
</reference>
<organism evidence="2">
    <name type="scientific">Chromera velia CCMP2878</name>
    <dbReference type="NCBI Taxonomy" id="1169474"/>
    <lineage>
        <taxon>Eukaryota</taxon>
        <taxon>Sar</taxon>
        <taxon>Alveolata</taxon>
        <taxon>Colpodellida</taxon>
        <taxon>Chromeraceae</taxon>
        <taxon>Chromera</taxon>
    </lineage>
</organism>
<dbReference type="InterPro" id="IPR011992">
    <property type="entry name" value="EF-hand-dom_pair"/>
</dbReference>
<feature type="region of interest" description="Disordered" evidence="1">
    <location>
        <begin position="124"/>
        <end position="181"/>
    </location>
</feature>
<evidence type="ECO:0000256" key="1">
    <source>
        <dbReference type="SAM" id="MobiDB-lite"/>
    </source>
</evidence>
<sequence>MQAMGDLLDPKEGKGMVDAIVKKWSRKYVYIVRYLETTETKEHRYQVIFSKPTKELPVPIAVVQVYFSICARSKEITYKFENSNLQHKLDMTVQPRAMESWIDRMLGDKMAVRKMKDLTTAFEATRLEEAEEDETEGAEEEAELKEAEDKEKEKEKKKEKEKEALKEKEVQDEEEDEDAVDPEKHFIGGKSATQMPFVEVLSHIFDAADEEEEGRLTHKEVADLLFATPMDLCIWDIRMLLRRAEEHESGTIRFGPFVAQAPAVIEELKARRLAFDKRYPDPLEIPDDAIELCFGEEIAQSESELKPIFEAADPSQEGRLGRHIFKKSLEKKAERFSPQEISMLMQLTAENENSEVPYEGTRDLLEELRFDAFLNATVETDPKGLFAHLLEVLESVWRQESEGDQAGVAMGRDGRIPVYIARETLLRARLLTVSRFQIHTVLCITPSSKDGTMNARQFLQYAVTLIAFMFDRTKLVEQADAIRSEAVAAAERAEQEEFTALTSGKAAKGGGEEDEEEGEEEKASCTDENVQKTLERACNLAESGSNRGTIAWEAFLSVLWGDGQERKFADLKVSDLGLREAELRGFLCEALVDNGELVYSDHIKTWVPIIFEMRNAKVFNQLLDLTWGAESGPQALIDFDEMSAGIPESAFAFLEEGGEEGLSEGSGSEESDESDDD</sequence>